<comment type="caution">
    <text evidence="2">The sequence shown here is derived from an EMBL/GenBank/DDBJ whole genome shotgun (WGS) entry which is preliminary data.</text>
</comment>
<reference evidence="2" key="1">
    <citation type="submission" date="2021-04" db="EMBL/GenBank/DDBJ databases">
        <authorList>
            <person name="Tunstrom K."/>
        </authorList>
    </citation>
    <scope>NUCLEOTIDE SEQUENCE</scope>
</reference>
<proteinExistence type="predicted"/>
<gene>
    <name evidence="2" type="ORF">PAPOLLO_LOCUS5327</name>
</gene>
<accession>A0A8S3WEH4</accession>
<evidence type="ECO:0000313" key="2">
    <source>
        <dbReference type="EMBL" id="CAG4955564.1"/>
    </source>
</evidence>
<feature type="region of interest" description="Disordered" evidence="1">
    <location>
        <begin position="1"/>
        <end position="115"/>
    </location>
</feature>
<keyword evidence="3" id="KW-1185">Reference proteome</keyword>
<dbReference type="AlphaFoldDB" id="A0A8S3WEH4"/>
<evidence type="ECO:0000313" key="3">
    <source>
        <dbReference type="Proteomes" id="UP000691718"/>
    </source>
</evidence>
<dbReference type="Proteomes" id="UP000691718">
    <property type="component" value="Unassembled WGS sequence"/>
</dbReference>
<feature type="compositionally biased region" description="Polar residues" evidence="1">
    <location>
        <begin position="68"/>
        <end position="84"/>
    </location>
</feature>
<organism evidence="2 3">
    <name type="scientific">Parnassius apollo</name>
    <name type="common">Apollo butterfly</name>
    <name type="synonym">Papilio apollo</name>
    <dbReference type="NCBI Taxonomy" id="110799"/>
    <lineage>
        <taxon>Eukaryota</taxon>
        <taxon>Metazoa</taxon>
        <taxon>Ecdysozoa</taxon>
        <taxon>Arthropoda</taxon>
        <taxon>Hexapoda</taxon>
        <taxon>Insecta</taxon>
        <taxon>Pterygota</taxon>
        <taxon>Neoptera</taxon>
        <taxon>Endopterygota</taxon>
        <taxon>Lepidoptera</taxon>
        <taxon>Glossata</taxon>
        <taxon>Ditrysia</taxon>
        <taxon>Papilionoidea</taxon>
        <taxon>Papilionidae</taxon>
        <taxon>Parnassiinae</taxon>
        <taxon>Parnassini</taxon>
        <taxon>Parnassius</taxon>
        <taxon>Parnassius</taxon>
    </lineage>
</organism>
<name>A0A8S3WEH4_PARAO</name>
<feature type="compositionally biased region" description="Low complexity" evidence="1">
    <location>
        <begin position="1"/>
        <end position="23"/>
    </location>
</feature>
<evidence type="ECO:0000256" key="1">
    <source>
        <dbReference type="SAM" id="MobiDB-lite"/>
    </source>
</evidence>
<feature type="compositionally biased region" description="Basic and acidic residues" evidence="1">
    <location>
        <begin position="105"/>
        <end position="115"/>
    </location>
</feature>
<protein>
    <submittedName>
        <fullName evidence="2">(apollo) hypothetical protein</fullName>
    </submittedName>
</protein>
<sequence length="136" mass="14850">MKIATTTTATTTTTSTTATTTAANDKEGSHSGTGNERNIDPVPPPPLPPYNSSSNSRAMRDKPKSILTKINPQNNPKEGLQQSPHPYHKPTYQPPLNKPEIGGCGDKDTTRSPYRNDYEFKSINGDIKLLNSTFSY</sequence>
<dbReference type="EMBL" id="CAJQZP010000301">
    <property type="protein sequence ID" value="CAG4955564.1"/>
    <property type="molecule type" value="Genomic_DNA"/>
</dbReference>